<protein>
    <submittedName>
        <fullName evidence="3">Carboxylesterase</fullName>
    </submittedName>
</protein>
<evidence type="ECO:0000256" key="1">
    <source>
        <dbReference type="ARBA" id="ARBA00022801"/>
    </source>
</evidence>
<proteinExistence type="predicted"/>
<reference evidence="3" key="1">
    <citation type="journal article" date="2014" name="Int. J. Syst. Evol. Microbiol.">
        <title>Complete genome sequence of Corynebacterium casei LMG S-19264T (=DSM 44701T), isolated from a smear-ripened cheese.</title>
        <authorList>
            <consortium name="US DOE Joint Genome Institute (JGI-PGF)"/>
            <person name="Walter F."/>
            <person name="Albersmeier A."/>
            <person name="Kalinowski J."/>
            <person name="Ruckert C."/>
        </authorList>
    </citation>
    <scope>NUCLEOTIDE SEQUENCE</scope>
    <source>
        <strain evidence="3">CCM 7664</strain>
    </source>
</reference>
<reference evidence="3" key="2">
    <citation type="submission" date="2020-09" db="EMBL/GenBank/DDBJ databases">
        <authorList>
            <person name="Sun Q."/>
            <person name="Sedlacek I."/>
        </authorList>
    </citation>
    <scope>NUCLEOTIDE SEQUENCE</scope>
    <source>
        <strain evidence="3">CCM 7664</strain>
    </source>
</reference>
<evidence type="ECO:0000313" key="3">
    <source>
        <dbReference type="EMBL" id="GGI52923.1"/>
    </source>
</evidence>
<dbReference type="InterPro" id="IPR050300">
    <property type="entry name" value="GDXG_lipolytic_enzyme"/>
</dbReference>
<evidence type="ECO:0000259" key="2">
    <source>
        <dbReference type="Pfam" id="PF07859"/>
    </source>
</evidence>
<keyword evidence="4" id="KW-1185">Reference proteome</keyword>
<dbReference type="PANTHER" id="PTHR48081:SF8">
    <property type="entry name" value="ALPHA_BETA HYDROLASE FOLD-3 DOMAIN-CONTAINING PROTEIN-RELATED"/>
    <property type="match status" value="1"/>
</dbReference>
<dbReference type="GO" id="GO:0016787">
    <property type="term" value="F:hydrolase activity"/>
    <property type="evidence" value="ECO:0007669"/>
    <property type="project" value="UniProtKB-KW"/>
</dbReference>
<keyword evidence="1" id="KW-0378">Hydrolase</keyword>
<dbReference type="EMBL" id="BMDP01000001">
    <property type="protein sequence ID" value="GGI52923.1"/>
    <property type="molecule type" value="Genomic_DNA"/>
</dbReference>
<organism evidence="3 4">
    <name type="scientific">Oxalicibacterium solurbis</name>
    <dbReference type="NCBI Taxonomy" id="69280"/>
    <lineage>
        <taxon>Bacteria</taxon>
        <taxon>Pseudomonadati</taxon>
        <taxon>Pseudomonadota</taxon>
        <taxon>Betaproteobacteria</taxon>
        <taxon>Burkholderiales</taxon>
        <taxon>Oxalobacteraceae</taxon>
        <taxon>Oxalicibacterium</taxon>
    </lineage>
</organism>
<dbReference type="InterPro" id="IPR029058">
    <property type="entry name" value="AB_hydrolase_fold"/>
</dbReference>
<comment type="caution">
    <text evidence="3">The sequence shown here is derived from an EMBL/GenBank/DDBJ whole genome shotgun (WGS) entry which is preliminary data.</text>
</comment>
<accession>A0A8J3F7Y4</accession>
<name>A0A8J3F7Y4_9BURK</name>
<sequence length="267" mass="28661">MELAVRQASALASFRHAGREISLRVFGHRSGRHAEKTGLPLIVYFHGGYFDCGRADDADGIAAALADSAIVVTVDYPLAPTMQFPDTAELAFAALLWAREHADAYGADGKRMFVAGDQAGGNLAAAAAMMARDRVMPNGRSIRLKGQVLITPMLDPHQTSSSMHASGECICREGWAAYLPAVGDALHPYAAPSQSRRLADLAPALIVSTESDAMRDEAEQYATRLIVAGVPVHMRRLEGSSRRLLQPDHPDFPIIVATVSQFINDPG</sequence>
<dbReference type="Proteomes" id="UP000627205">
    <property type="component" value="Unassembled WGS sequence"/>
</dbReference>
<dbReference type="Gene3D" id="3.40.50.1820">
    <property type="entry name" value="alpha/beta hydrolase"/>
    <property type="match status" value="1"/>
</dbReference>
<dbReference type="RefSeq" id="WP_188419023.1">
    <property type="nucleotide sequence ID" value="NZ_BMDP01000001.1"/>
</dbReference>
<dbReference type="Pfam" id="PF07859">
    <property type="entry name" value="Abhydrolase_3"/>
    <property type="match status" value="1"/>
</dbReference>
<dbReference type="InterPro" id="IPR013094">
    <property type="entry name" value="AB_hydrolase_3"/>
</dbReference>
<evidence type="ECO:0000313" key="4">
    <source>
        <dbReference type="Proteomes" id="UP000627205"/>
    </source>
</evidence>
<dbReference type="PANTHER" id="PTHR48081">
    <property type="entry name" value="AB HYDROLASE SUPERFAMILY PROTEIN C4A8.06C"/>
    <property type="match status" value="1"/>
</dbReference>
<feature type="domain" description="Alpha/beta hydrolase fold-3" evidence="2">
    <location>
        <begin position="42"/>
        <end position="240"/>
    </location>
</feature>
<gene>
    <name evidence="3" type="ORF">GCM10011430_00970</name>
</gene>
<dbReference type="AlphaFoldDB" id="A0A8J3F7Y4"/>
<dbReference type="SUPFAM" id="SSF53474">
    <property type="entry name" value="alpha/beta-Hydrolases"/>
    <property type="match status" value="1"/>
</dbReference>